<protein>
    <submittedName>
        <fullName evidence="1">Uncharacterized protein</fullName>
    </submittedName>
</protein>
<dbReference type="AlphaFoldDB" id="A0A329QCU9"/>
<gene>
    <name evidence="1" type="ORF">DPM12_19320</name>
</gene>
<organism evidence="1 2">
    <name type="scientific">Phytoactinopolyspora halophila</name>
    <dbReference type="NCBI Taxonomy" id="1981511"/>
    <lineage>
        <taxon>Bacteria</taxon>
        <taxon>Bacillati</taxon>
        <taxon>Actinomycetota</taxon>
        <taxon>Actinomycetes</taxon>
        <taxon>Jiangellales</taxon>
        <taxon>Jiangellaceae</taxon>
        <taxon>Phytoactinopolyspora</taxon>
    </lineage>
</organism>
<proteinExistence type="predicted"/>
<name>A0A329QCU9_9ACTN</name>
<sequence>MPGAIDHDKQEVLNSHWPTDPLAFKVREPSIPVRVRLVWEHDGETFVPGWATKWNASHVYVAIDDHRTDLDGIWVKPADVYRSSPRLRRRSGAEPNF</sequence>
<dbReference type="OrthoDB" id="5195718at2"/>
<evidence type="ECO:0000313" key="2">
    <source>
        <dbReference type="Proteomes" id="UP000250462"/>
    </source>
</evidence>
<reference evidence="1 2" key="1">
    <citation type="submission" date="2018-06" db="EMBL/GenBank/DDBJ databases">
        <title>Phytoactinopolyspora halophila sp. nov., a novel halophilic actinomycete isolated from a saline soil in China.</title>
        <authorList>
            <person name="Tang S.-K."/>
        </authorList>
    </citation>
    <scope>NUCLEOTIDE SEQUENCE [LARGE SCALE GENOMIC DNA]</scope>
    <source>
        <strain evidence="1 2">YIM 96934</strain>
    </source>
</reference>
<evidence type="ECO:0000313" key="1">
    <source>
        <dbReference type="EMBL" id="RAW10235.1"/>
    </source>
</evidence>
<accession>A0A329QCU9</accession>
<dbReference type="RefSeq" id="WP_112260002.1">
    <property type="nucleotide sequence ID" value="NZ_QMIG01000028.1"/>
</dbReference>
<comment type="caution">
    <text evidence="1">The sequence shown here is derived from an EMBL/GenBank/DDBJ whole genome shotgun (WGS) entry which is preliminary data.</text>
</comment>
<dbReference type="EMBL" id="QMIG01000028">
    <property type="protein sequence ID" value="RAW10235.1"/>
    <property type="molecule type" value="Genomic_DNA"/>
</dbReference>
<keyword evidence="2" id="KW-1185">Reference proteome</keyword>
<dbReference type="Proteomes" id="UP000250462">
    <property type="component" value="Unassembled WGS sequence"/>
</dbReference>